<feature type="transmembrane region" description="Helical" evidence="1">
    <location>
        <begin position="41"/>
        <end position="63"/>
    </location>
</feature>
<feature type="transmembrane region" description="Helical" evidence="1">
    <location>
        <begin position="12"/>
        <end position="35"/>
    </location>
</feature>
<dbReference type="Proteomes" id="UP000261905">
    <property type="component" value="Unassembled WGS sequence"/>
</dbReference>
<keyword evidence="3" id="KW-1185">Reference proteome</keyword>
<dbReference type="EMBL" id="QUBQ01000001">
    <property type="protein sequence ID" value="REK76123.1"/>
    <property type="molecule type" value="Genomic_DNA"/>
</dbReference>
<keyword evidence="1" id="KW-0812">Transmembrane</keyword>
<evidence type="ECO:0000313" key="3">
    <source>
        <dbReference type="Proteomes" id="UP000261905"/>
    </source>
</evidence>
<reference evidence="2 3" key="1">
    <citation type="submission" date="2018-08" db="EMBL/GenBank/DDBJ databases">
        <title>Paenibacillus sp. M4BSY-1, whole genome shotgun sequence.</title>
        <authorList>
            <person name="Tuo L."/>
        </authorList>
    </citation>
    <scope>NUCLEOTIDE SEQUENCE [LARGE SCALE GENOMIC DNA]</scope>
    <source>
        <strain evidence="2 3">M4BSY-1</strain>
    </source>
</reference>
<feature type="transmembrane region" description="Helical" evidence="1">
    <location>
        <begin position="168"/>
        <end position="185"/>
    </location>
</feature>
<dbReference type="AlphaFoldDB" id="A0A371PJ01"/>
<feature type="transmembrane region" description="Helical" evidence="1">
    <location>
        <begin position="84"/>
        <end position="114"/>
    </location>
</feature>
<comment type="caution">
    <text evidence="2">The sequence shown here is derived from an EMBL/GenBank/DDBJ whole genome shotgun (WGS) entry which is preliminary data.</text>
</comment>
<name>A0A371PJ01_9BACL</name>
<gene>
    <name evidence="2" type="ORF">DX130_03400</name>
</gene>
<keyword evidence="1" id="KW-0472">Membrane</keyword>
<evidence type="ECO:0008006" key="4">
    <source>
        <dbReference type="Google" id="ProtNLM"/>
    </source>
</evidence>
<protein>
    <recommendedName>
        <fullName evidence="4">ABC transporter permease</fullName>
    </recommendedName>
</protein>
<keyword evidence="1" id="KW-1133">Transmembrane helix</keyword>
<accession>A0A371PJ01</accession>
<feature type="transmembrane region" description="Helical" evidence="1">
    <location>
        <begin position="134"/>
        <end position="156"/>
    </location>
</feature>
<organism evidence="2 3">
    <name type="scientific">Paenibacillus paeoniae</name>
    <dbReference type="NCBI Taxonomy" id="2292705"/>
    <lineage>
        <taxon>Bacteria</taxon>
        <taxon>Bacillati</taxon>
        <taxon>Bacillota</taxon>
        <taxon>Bacilli</taxon>
        <taxon>Bacillales</taxon>
        <taxon>Paenibacillaceae</taxon>
        <taxon>Paenibacillus</taxon>
    </lineage>
</organism>
<evidence type="ECO:0000313" key="2">
    <source>
        <dbReference type="EMBL" id="REK76123.1"/>
    </source>
</evidence>
<evidence type="ECO:0000256" key="1">
    <source>
        <dbReference type="SAM" id="Phobius"/>
    </source>
</evidence>
<proteinExistence type="predicted"/>
<dbReference type="RefSeq" id="WP_116042839.1">
    <property type="nucleotide sequence ID" value="NZ_QUBQ01000001.1"/>
</dbReference>
<sequence length="254" mass="28053">MIKLLKYDWKRNATTTLAGLLILLVAQLIITTIGWRNGWNPQAVIVIAFMLFLFSGFLIFLVACQTFHANMKAYSRRLLPLPTIYTIVSPLVLMFGLTFALFLLCAAYDAVFSLLYDKISLLQAVTEILTVGEAATIIGMGLWGSLFTTLIIFFSIAFSRIVEGRGGTFLGIAVCIAIFSLIPWIEDLFVMRSGADSLSYGMIHLIKSDSGDGTASLTFGSFNSLEWVALAFEIGVAISLIYGTIYLIERRIKL</sequence>
<dbReference type="OrthoDB" id="2678893at2"/>
<feature type="transmembrane region" description="Helical" evidence="1">
    <location>
        <begin position="227"/>
        <end position="248"/>
    </location>
</feature>